<dbReference type="AlphaFoldDB" id="A0AAN8K0J7"/>
<name>A0AAN8K0J7_PATCE</name>
<evidence type="ECO:0000313" key="2">
    <source>
        <dbReference type="EMBL" id="KAK6182573.1"/>
    </source>
</evidence>
<dbReference type="PANTHER" id="PTHR11889:SF31">
    <property type="entry name" value="PROTEIN HEDGEHOG"/>
    <property type="match status" value="1"/>
</dbReference>
<gene>
    <name evidence="2" type="ORF">SNE40_010227</name>
</gene>
<dbReference type="SMART" id="SM00306">
    <property type="entry name" value="HintN"/>
    <property type="match status" value="1"/>
</dbReference>
<reference evidence="2 3" key="1">
    <citation type="submission" date="2024-01" db="EMBL/GenBank/DDBJ databases">
        <title>The genome of the rayed Mediterranean limpet Patella caerulea (Linnaeus, 1758).</title>
        <authorList>
            <person name="Anh-Thu Weber A."/>
            <person name="Halstead-Nussloch G."/>
        </authorList>
    </citation>
    <scope>NUCLEOTIDE SEQUENCE [LARGE SCALE GENOMIC DNA]</scope>
    <source>
        <strain evidence="2">AATW-2023a</strain>
        <tissue evidence="2">Whole specimen</tissue>
    </source>
</reference>
<proteinExistence type="predicted"/>
<feature type="domain" description="Hint" evidence="1">
    <location>
        <begin position="19"/>
        <end position="115"/>
    </location>
</feature>
<organism evidence="2 3">
    <name type="scientific">Patella caerulea</name>
    <name type="common">Rayed Mediterranean limpet</name>
    <dbReference type="NCBI Taxonomy" id="87958"/>
    <lineage>
        <taxon>Eukaryota</taxon>
        <taxon>Metazoa</taxon>
        <taxon>Spiralia</taxon>
        <taxon>Lophotrochozoa</taxon>
        <taxon>Mollusca</taxon>
        <taxon>Gastropoda</taxon>
        <taxon>Patellogastropoda</taxon>
        <taxon>Patelloidea</taxon>
        <taxon>Patellidae</taxon>
        <taxon>Patella</taxon>
    </lineage>
</organism>
<dbReference type="InterPro" id="IPR001767">
    <property type="entry name" value="Hedgehog_Hint"/>
</dbReference>
<dbReference type="SUPFAM" id="SSF51294">
    <property type="entry name" value="Hedgehog/intein (Hint) domain"/>
    <property type="match status" value="1"/>
</dbReference>
<accession>A0AAN8K0J7</accession>
<dbReference type="InterPro" id="IPR050387">
    <property type="entry name" value="Hedgehog_Signaling"/>
</dbReference>
<comment type="caution">
    <text evidence="2">The sequence shown here is derived from an EMBL/GenBank/DDBJ whole genome shotgun (WGS) entry which is preliminary data.</text>
</comment>
<protein>
    <recommendedName>
        <fullName evidence="1">Hint domain-containing protein</fullName>
    </recommendedName>
</protein>
<dbReference type="CDD" id="cd00081">
    <property type="entry name" value="Hint"/>
    <property type="match status" value="1"/>
</dbReference>
<sequence length="208" mass="23324">MGYNPDADYDLNPKPKPKGKCFPANTQVYTKDGIKYIEDVQVGDLIHDGEGFSEVWVYAHYDITTAVIYYHIQTEKNTILISEEHFLDVKDPNQASTISKMANQVTTDDCLINKIGMPEKILKIEKKEGLGMFAPFTLSGKILVNEIRASCYAVVEPTLAHGALEDLRAMYKDPAKKNKLGDLLKPDQMGIPQVFHEAFKSLLNVETV</sequence>
<dbReference type="InterPro" id="IPR036844">
    <property type="entry name" value="Hint_dom_sf"/>
</dbReference>
<dbReference type="Proteomes" id="UP001347796">
    <property type="component" value="Unassembled WGS sequence"/>
</dbReference>
<dbReference type="Gene3D" id="2.170.16.10">
    <property type="entry name" value="Hedgehog/Intein (Hint) domain"/>
    <property type="match status" value="1"/>
</dbReference>
<dbReference type="GO" id="GO:0016540">
    <property type="term" value="P:protein autoprocessing"/>
    <property type="evidence" value="ECO:0007669"/>
    <property type="project" value="InterPro"/>
</dbReference>
<dbReference type="PANTHER" id="PTHR11889">
    <property type="entry name" value="HEDGEHOG"/>
    <property type="match status" value="1"/>
</dbReference>
<dbReference type="InterPro" id="IPR003587">
    <property type="entry name" value="Hint_dom_N"/>
</dbReference>
<dbReference type="Pfam" id="PF01079">
    <property type="entry name" value="Hint"/>
    <property type="match status" value="1"/>
</dbReference>
<evidence type="ECO:0000313" key="3">
    <source>
        <dbReference type="Proteomes" id="UP001347796"/>
    </source>
</evidence>
<dbReference type="EMBL" id="JAZGQO010000007">
    <property type="protein sequence ID" value="KAK6182573.1"/>
    <property type="molecule type" value="Genomic_DNA"/>
</dbReference>
<keyword evidence="3" id="KW-1185">Reference proteome</keyword>
<evidence type="ECO:0000259" key="1">
    <source>
        <dbReference type="SMART" id="SM00306"/>
    </source>
</evidence>